<dbReference type="PANTHER" id="PTHR42878">
    <property type="entry name" value="TWO-COMPONENT HISTIDINE KINASE"/>
    <property type="match status" value="1"/>
</dbReference>
<dbReference type="PROSITE" id="PS50839">
    <property type="entry name" value="CHASE"/>
    <property type="match status" value="1"/>
</dbReference>
<dbReference type="GO" id="GO:0005886">
    <property type="term" value="C:plasma membrane"/>
    <property type="evidence" value="ECO:0007669"/>
    <property type="project" value="UniProtKB-SubCell"/>
</dbReference>
<dbReference type="InterPro" id="IPR036097">
    <property type="entry name" value="HisK_dim/P_sf"/>
</dbReference>
<dbReference type="CDD" id="cd00075">
    <property type="entry name" value="HATPase"/>
    <property type="match status" value="1"/>
</dbReference>
<keyword evidence="12" id="KW-0472">Membrane</keyword>
<keyword evidence="18" id="KW-1185">Reference proteome</keyword>
<dbReference type="InterPro" id="IPR013656">
    <property type="entry name" value="PAS_4"/>
</dbReference>
<feature type="domain" description="Histidine kinase" evidence="15">
    <location>
        <begin position="474"/>
        <end position="694"/>
    </location>
</feature>
<protein>
    <recommendedName>
        <fullName evidence="13">Sensor-like histidine kinase SenX3</fullName>
        <ecNumber evidence="3">2.7.13.3</ecNumber>
    </recommendedName>
</protein>
<comment type="catalytic activity">
    <reaction evidence="1">
        <text>ATP + protein L-histidine = ADP + protein N-phospho-L-histidine.</text>
        <dbReference type="EC" id="2.7.13.3"/>
    </reaction>
</comment>
<feature type="domain" description="CHASE" evidence="16">
    <location>
        <begin position="132"/>
        <end position="274"/>
    </location>
</feature>
<evidence type="ECO:0000256" key="14">
    <source>
        <dbReference type="SAM" id="MobiDB-lite"/>
    </source>
</evidence>
<evidence type="ECO:0000256" key="2">
    <source>
        <dbReference type="ARBA" id="ARBA00004236"/>
    </source>
</evidence>
<dbReference type="SUPFAM" id="SSF47384">
    <property type="entry name" value="Homodimeric domain of signal transducing histidine kinase"/>
    <property type="match status" value="1"/>
</dbReference>
<keyword evidence="7" id="KW-0547">Nucleotide-binding</keyword>
<dbReference type="InterPro" id="IPR042240">
    <property type="entry name" value="CHASE_sf"/>
</dbReference>
<dbReference type="EMBL" id="OBDY01000048">
    <property type="protein sequence ID" value="SNY73718.1"/>
    <property type="molecule type" value="Genomic_DNA"/>
</dbReference>
<evidence type="ECO:0000256" key="6">
    <source>
        <dbReference type="ARBA" id="ARBA00022692"/>
    </source>
</evidence>
<keyword evidence="5" id="KW-0808">Transferase</keyword>
<dbReference type="Gene3D" id="1.10.287.130">
    <property type="match status" value="1"/>
</dbReference>
<evidence type="ECO:0000256" key="13">
    <source>
        <dbReference type="ARBA" id="ARBA00039401"/>
    </source>
</evidence>
<keyword evidence="11" id="KW-0902">Two-component regulatory system</keyword>
<dbReference type="PANTHER" id="PTHR42878:SF7">
    <property type="entry name" value="SENSOR HISTIDINE KINASE GLRK"/>
    <property type="match status" value="1"/>
</dbReference>
<dbReference type="FunFam" id="3.30.565.10:FF:000006">
    <property type="entry name" value="Sensor histidine kinase WalK"/>
    <property type="match status" value="1"/>
</dbReference>
<accession>A0A285KM62</accession>
<feature type="region of interest" description="Disordered" evidence="14">
    <location>
        <begin position="729"/>
        <end position="764"/>
    </location>
</feature>
<dbReference type="Gene3D" id="3.30.450.350">
    <property type="entry name" value="CHASE domain"/>
    <property type="match status" value="1"/>
</dbReference>
<dbReference type="Pfam" id="PF03924">
    <property type="entry name" value="CHASE"/>
    <property type="match status" value="1"/>
</dbReference>
<reference evidence="17 18" key="1">
    <citation type="submission" date="2017-09" db="EMBL/GenBank/DDBJ databases">
        <authorList>
            <person name="Ehlers B."/>
            <person name="Leendertz F.H."/>
        </authorList>
    </citation>
    <scope>NUCLEOTIDE SEQUENCE [LARGE SCALE GENOMIC DNA]</scope>
    <source>
        <strain evidence="17 18">CGMCC 4.6857</strain>
    </source>
</reference>
<gene>
    <name evidence="17" type="ORF">SAMN05421748_14836</name>
</gene>
<dbReference type="Pfam" id="PF08448">
    <property type="entry name" value="PAS_4"/>
    <property type="match status" value="1"/>
</dbReference>
<evidence type="ECO:0000256" key="9">
    <source>
        <dbReference type="ARBA" id="ARBA00022840"/>
    </source>
</evidence>
<evidence type="ECO:0000259" key="16">
    <source>
        <dbReference type="PROSITE" id="PS50839"/>
    </source>
</evidence>
<sequence length="764" mass="81221">MLAVIVALVGLVIFGLVYVGMRTAQDETAERVMDQRTAMAQAAVETETERFRALTEATAAGLGTDDDLTWADFDAATAPLSSADLIGAASLAFVVPATTAEIPSVQKLWRDRGSDGLQLKPVGSGEHYFSVYTRTLNSAGPALNGLDVSAAPEAAAALQDARRIGQPSVSDTYVLLRDRNLPTAQQQHSFLFAAPVWSRAPVPSFRGWMVLGLRGQDFLSGVLATVSQGQLDATLLAADRDGDRPVVADYSVGGDADLERRGDFTVADRQWTLITRADAKLLPGATSPLPLSVLLGGIAVSLILAGLVHTLATGQARALAKVEEGTAELRDAEAESRRQAGLLGAIMNSIGDGVGVVDEHGAFLLHNPAARQLLGGMDDAEAPDDWQQHYGIYRPDGRTPFPLDELPLMRALRGELSDGVEMVIRNPRRPEGILLSVDGRPLHTSAGQRGAVAVFHDITELRRYESDLAVFAGVVAHDLKAPLAVIRGHCEAAIEDLADVPPSDAGEDVRDSLQRIVRAVDRMGGLIDTLLAYSTARNAPLRTRPVDLGALLAEVIRDRVEHLRAEQRPDVYVGPMPEVSADPAMLRHVLDNLVGNALKYVRPGTTPRVDVTGEVAGERWARVEIADRGIGIPDEDKPQIFESFHRAQSAAGYAGTGLGLAICKRIVERHGGEIGVADNPGGGTRFHFTIPVPTEGGSDMSKAETDEEAATRAALERALAERAAMENTRLPGLGALPSSVPSGHNPAAVPLRAPVPERPPATAE</sequence>
<dbReference type="GO" id="GO:0007234">
    <property type="term" value="P:osmosensory signaling via phosphorelay pathway"/>
    <property type="evidence" value="ECO:0007669"/>
    <property type="project" value="TreeGrafter"/>
</dbReference>
<comment type="subcellular location">
    <subcellularLocation>
        <location evidence="2">Cell membrane</location>
    </subcellularLocation>
</comment>
<dbReference type="InterPro" id="IPR005467">
    <property type="entry name" value="His_kinase_dom"/>
</dbReference>
<keyword evidence="8 17" id="KW-0418">Kinase</keyword>
<dbReference type="InterPro" id="IPR003594">
    <property type="entry name" value="HATPase_dom"/>
</dbReference>
<dbReference type="InterPro" id="IPR035965">
    <property type="entry name" value="PAS-like_dom_sf"/>
</dbReference>
<evidence type="ECO:0000256" key="3">
    <source>
        <dbReference type="ARBA" id="ARBA00012438"/>
    </source>
</evidence>
<evidence type="ECO:0000259" key="15">
    <source>
        <dbReference type="PROSITE" id="PS50109"/>
    </source>
</evidence>
<dbReference type="InterPro" id="IPR004358">
    <property type="entry name" value="Sig_transdc_His_kin-like_C"/>
</dbReference>
<keyword evidence="10" id="KW-1133">Transmembrane helix</keyword>
<dbReference type="SMART" id="SM01079">
    <property type="entry name" value="CHASE"/>
    <property type="match status" value="1"/>
</dbReference>
<dbReference type="InterPro" id="IPR003661">
    <property type="entry name" value="HisK_dim/P_dom"/>
</dbReference>
<dbReference type="EC" id="2.7.13.3" evidence="3"/>
<organism evidence="17 18">
    <name type="scientific">Paractinoplanes atraurantiacus</name>
    <dbReference type="NCBI Taxonomy" id="1036182"/>
    <lineage>
        <taxon>Bacteria</taxon>
        <taxon>Bacillati</taxon>
        <taxon>Actinomycetota</taxon>
        <taxon>Actinomycetes</taxon>
        <taxon>Micromonosporales</taxon>
        <taxon>Micromonosporaceae</taxon>
        <taxon>Paractinoplanes</taxon>
    </lineage>
</organism>
<dbReference type="InterPro" id="IPR006189">
    <property type="entry name" value="CHASE_dom"/>
</dbReference>
<evidence type="ECO:0000313" key="17">
    <source>
        <dbReference type="EMBL" id="SNY73718.1"/>
    </source>
</evidence>
<evidence type="ECO:0000256" key="10">
    <source>
        <dbReference type="ARBA" id="ARBA00022989"/>
    </source>
</evidence>
<dbReference type="Gene3D" id="3.30.565.10">
    <property type="entry name" value="Histidine kinase-like ATPase, C-terminal domain"/>
    <property type="match status" value="1"/>
</dbReference>
<evidence type="ECO:0000313" key="18">
    <source>
        <dbReference type="Proteomes" id="UP000219612"/>
    </source>
</evidence>
<keyword evidence="6" id="KW-0812">Transmembrane</keyword>
<dbReference type="Gene3D" id="3.30.450.20">
    <property type="entry name" value="PAS domain"/>
    <property type="match status" value="1"/>
</dbReference>
<keyword evidence="4" id="KW-0597">Phosphoprotein</keyword>
<dbReference type="SMART" id="SM00387">
    <property type="entry name" value="HATPase_c"/>
    <property type="match status" value="1"/>
</dbReference>
<dbReference type="SUPFAM" id="SSF55874">
    <property type="entry name" value="ATPase domain of HSP90 chaperone/DNA topoisomerase II/histidine kinase"/>
    <property type="match status" value="1"/>
</dbReference>
<dbReference type="Pfam" id="PF02518">
    <property type="entry name" value="HATPase_c"/>
    <property type="match status" value="1"/>
</dbReference>
<evidence type="ECO:0000256" key="4">
    <source>
        <dbReference type="ARBA" id="ARBA00022553"/>
    </source>
</evidence>
<evidence type="ECO:0000256" key="8">
    <source>
        <dbReference type="ARBA" id="ARBA00022777"/>
    </source>
</evidence>
<dbReference type="GO" id="GO:0000155">
    <property type="term" value="F:phosphorelay sensor kinase activity"/>
    <property type="evidence" value="ECO:0007669"/>
    <property type="project" value="InterPro"/>
</dbReference>
<evidence type="ECO:0000256" key="7">
    <source>
        <dbReference type="ARBA" id="ARBA00022741"/>
    </source>
</evidence>
<dbReference type="InterPro" id="IPR050351">
    <property type="entry name" value="BphY/WalK/GraS-like"/>
</dbReference>
<dbReference type="PROSITE" id="PS50109">
    <property type="entry name" value="HIS_KIN"/>
    <property type="match status" value="1"/>
</dbReference>
<evidence type="ECO:0000256" key="1">
    <source>
        <dbReference type="ARBA" id="ARBA00000085"/>
    </source>
</evidence>
<name>A0A285KM62_9ACTN</name>
<dbReference type="Pfam" id="PF00512">
    <property type="entry name" value="HisKA"/>
    <property type="match status" value="1"/>
</dbReference>
<evidence type="ECO:0000256" key="5">
    <source>
        <dbReference type="ARBA" id="ARBA00022679"/>
    </source>
</evidence>
<dbReference type="GO" id="GO:0005524">
    <property type="term" value="F:ATP binding"/>
    <property type="evidence" value="ECO:0007669"/>
    <property type="project" value="UniProtKB-KW"/>
</dbReference>
<dbReference type="PRINTS" id="PR00344">
    <property type="entry name" value="BCTRLSENSOR"/>
</dbReference>
<dbReference type="SUPFAM" id="SSF55785">
    <property type="entry name" value="PYP-like sensor domain (PAS domain)"/>
    <property type="match status" value="1"/>
</dbReference>
<dbReference type="CDD" id="cd00082">
    <property type="entry name" value="HisKA"/>
    <property type="match status" value="1"/>
</dbReference>
<evidence type="ECO:0000256" key="12">
    <source>
        <dbReference type="ARBA" id="ARBA00023136"/>
    </source>
</evidence>
<dbReference type="InterPro" id="IPR036890">
    <property type="entry name" value="HATPase_C_sf"/>
</dbReference>
<dbReference type="AlphaFoldDB" id="A0A285KM62"/>
<dbReference type="SMART" id="SM00388">
    <property type="entry name" value="HisKA"/>
    <property type="match status" value="1"/>
</dbReference>
<proteinExistence type="predicted"/>
<dbReference type="GO" id="GO:0030295">
    <property type="term" value="F:protein kinase activator activity"/>
    <property type="evidence" value="ECO:0007669"/>
    <property type="project" value="TreeGrafter"/>
</dbReference>
<keyword evidence="9" id="KW-0067">ATP-binding</keyword>
<dbReference type="Proteomes" id="UP000219612">
    <property type="component" value="Unassembled WGS sequence"/>
</dbReference>
<dbReference type="GO" id="GO:0000156">
    <property type="term" value="F:phosphorelay response regulator activity"/>
    <property type="evidence" value="ECO:0007669"/>
    <property type="project" value="TreeGrafter"/>
</dbReference>
<evidence type="ECO:0000256" key="11">
    <source>
        <dbReference type="ARBA" id="ARBA00023012"/>
    </source>
</evidence>